<evidence type="ECO:0000256" key="1">
    <source>
        <dbReference type="ARBA" id="ARBA00022679"/>
    </source>
</evidence>
<organism evidence="4 5">
    <name type="scientific">Melghirimyces profundicolus</name>
    <dbReference type="NCBI Taxonomy" id="1242148"/>
    <lineage>
        <taxon>Bacteria</taxon>
        <taxon>Bacillati</taxon>
        <taxon>Bacillota</taxon>
        <taxon>Bacilli</taxon>
        <taxon>Bacillales</taxon>
        <taxon>Thermoactinomycetaceae</taxon>
        <taxon>Melghirimyces</taxon>
    </lineage>
</organism>
<dbReference type="InterPro" id="IPR000863">
    <property type="entry name" value="Sulfotransferase_dom"/>
</dbReference>
<dbReference type="GO" id="GO:0008146">
    <property type="term" value="F:sulfotransferase activity"/>
    <property type="evidence" value="ECO:0007669"/>
    <property type="project" value="InterPro"/>
</dbReference>
<dbReference type="Pfam" id="PF00685">
    <property type="entry name" value="Sulfotransfer_1"/>
    <property type="match status" value="1"/>
</dbReference>
<keyword evidence="1 4" id="KW-0808">Transferase</keyword>
<keyword evidence="5" id="KW-1185">Reference proteome</keyword>
<feature type="domain" description="Sulfotransferase" evidence="3">
    <location>
        <begin position="6"/>
        <end position="191"/>
    </location>
</feature>
<reference evidence="4 5" key="1">
    <citation type="submission" date="2018-04" db="EMBL/GenBank/DDBJ databases">
        <title>Genomic Encyclopedia of Archaeal and Bacterial Type Strains, Phase II (KMG-II): from individual species to whole genera.</title>
        <authorList>
            <person name="Goeker M."/>
        </authorList>
    </citation>
    <scope>NUCLEOTIDE SEQUENCE [LARGE SCALE GENOMIC DNA]</scope>
    <source>
        <strain evidence="4 5">DSM 45787</strain>
    </source>
</reference>
<sequence length="238" mass="28200">MNKSLPDFLIIGVMKAGTTSFYSSLIKHPLISSAKKKEIHFFDWHYHKGMSWYRDHFVKKKEGTITGEASDYMWPPHVLQRVYKHLPNVKLIVLLRNPVDRAYSHYQMLRNVTGGMTFEKALEKEEKMVKEGKTKHIVYSYLDRGKYVEQLQRWLKVYPGNQILVIRSEDYFNNPSESLNQTLNFLGLPTQDIELGYIPNKGIYTPMNPSTRKRLVNYFRPYNQRLYKLLGRNMDWDL</sequence>
<evidence type="ECO:0000256" key="2">
    <source>
        <dbReference type="ARBA" id="ARBA00023180"/>
    </source>
</evidence>
<dbReference type="InterPro" id="IPR037359">
    <property type="entry name" value="NST/OST"/>
</dbReference>
<comment type="caution">
    <text evidence="4">The sequence shown here is derived from an EMBL/GenBank/DDBJ whole genome shotgun (WGS) entry which is preliminary data.</text>
</comment>
<dbReference type="Gene3D" id="3.40.50.300">
    <property type="entry name" value="P-loop containing nucleotide triphosphate hydrolases"/>
    <property type="match status" value="1"/>
</dbReference>
<dbReference type="EMBL" id="QBKR01000038">
    <property type="protein sequence ID" value="PTX50128.1"/>
    <property type="molecule type" value="Genomic_DNA"/>
</dbReference>
<dbReference type="Proteomes" id="UP000244240">
    <property type="component" value="Unassembled WGS sequence"/>
</dbReference>
<dbReference type="PANTHER" id="PTHR10605">
    <property type="entry name" value="HEPARAN SULFATE SULFOTRANSFERASE"/>
    <property type="match status" value="1"/>
</dbReference>
<evidence type="ECO:0000313" key="5">
    <source>
        <dbReference type="Proteomes" id="UP000244240"/>
    </source>
</evidence>
<dbReference type="SUPFAM" id="SSF52540">
    <property type="entry name" value="P-loop containing nucleoside triphosphate hydrolases"/>
    <property type="match status" value="1"/>
</dbReference>
<keyword evidence="2" id="KW-0325">Glycoprotein</keyword>
<dbReference type="PANTHER" id="PTHR10605:SF56">
    <property type="entry name" value="BIFUNCTIONAL HEPARAN SULFATE N-DEACETYLASE_N-SULFOTRANSFERASE"/>
    <property type="match status" value="1"/>
</dbReference>
<accession>A0A2T6B228</accession>
<name>A0A2T6B228_9BACL</name>
<evidence type="ECO:0000313" key="4">
    <source>
        <dbReference type="EMBL" id="PTX50128.1"/>
    </source>
</evidence>
<protein>
    <submittedName>
        <fullName evidence="4">Sulfotransferase domain-containing protein</fullName>
    </submittedName>
</protein>
<evidence type="ECO:0000259" key="3">
    <source>
        <dbReference type="Pfam" id="PF00685"/>
    </source>
</evidence>
<dbReference type="AlphaFoldDB" id="A0A2T6B228"/>
<proteinExistence type="predicted"/>
<dbReference type="InterPro" id="IPR027417">
    <property type="entry name" value="P-loop_NTPase"/>
</dbReference>
<gene>
    <name evidence="4" type="ORF">C8P63_13811</name>
</gene>